<accession>A0A1M7U7N4</accession>
<organism evidence="1 2">
    <name type="scientific">Geodermatophilus obscurus</name>
    <dbReference type="NCBI Taxonomy" id="1861"/>
    <lineage>
        <taxon>Bacteria</taxon>
        <taxon>Bacillati</taxon>
        <taxon>Actinomycetota</taxon>
        <taxon>Actinomycetes</taxon>
        <taxon>Geodermatophilales</taxon>
        <taxon>Geodermatophilaceae</taxon>
        <taxon>Geodermatophilus</taxon>
    </lineage>
</organism>
<evidence type="ECO:0000313" key="2">
    <source>
        <dbReference type="Proteomes" id="UP000184428"/>
    </source>
</evidence>
<dbReference type="RefSeq" id="WP_141243021.1">
    <property type="nucleotide sequence ID" value="NZ_FRDM01000012.1"/>
</dbReference>
<evidence type="ECO:0008006" key="3">
    <source>
        <dbReference type="Google" id="ProtNLM"/>
    </source>
</evidence>
<proteinExistence type="predicted"/>
<evidence type="ECO:0000313" key="1">
    <source>
        <dbReference type="EMBL" id="SHN78925.1"/>
    </source>
</evidence>
<sequence length="133" mass="13659">MTPCSRCGEGGSRVEACRGVCKARDNPVEALVFTDPAGRLLFCGLTLSGSLPNLTQACQANLVELLAVMPGITLLPDTGYQGLSAQTAGAVLTWRPARRKNQLPVPPALAAAHEAARQTHACSGSASSTASAI</sequence>
<protein>
    <recommendedName>
        <fullName evidence="3">DDE superfamily endonuclease</fullName>
    </recommendedName>
</protein>
<reference evidence="1 2" key="1">
    <citation type="submission" date="2016-12" db="EMBL/GenBank/DDBJ databases">
        <authorList>
            <person name="Song W.-J."/>
            <person name="Kurnit D.M."/>
        </authorList>
    </citation>
    <scope>NUCLEOTIDE SEQUENCE [LARGE SCALE GENOMIC DNA]</scope>
    <source>
        <strain evidence="1 2">DSM 43162</strain>
    </source>
</reference>
<dbReference type="AlphaFoldDB" id="A0A1M7U7N4"/>
<dbReference type="OrthoDB" id="5340187at2"/>
<dbReference type="EMBL" id="FRDM01000012">
    <property type="protein sequence ID" value="SHN78925.1"/>
    <property type="molecule type" value="Genomic_DNA"/>
</dbReference>
<name>A0A1M7U7N4_9ACTN</name>
<gene>
    <name evidence="1" type="ORF">SAMN05660350_02714</name>
</gene>
<dbReference type="Proteomes" id="UP000184428">
    <property type="component" value="Unassembled WGS sequence"/>
</dbReference>